<dbReference type="EMBL" id="BAAAHH010000017">
    <property type="protein sequence ID" value="GAA0956292.1"/>
    <property type="molecule type" value="Genomic_DNA"/>
</dbReference>
<dbReference type="RefSeq" id="WP_344242594.1">
    <property type="nucleotide sequence ID" value="NZ_BAAAHH010000017.1"/>
</dbReference>
<reference evidence="1 2" key="1">
    <citation type="journal article" date="2019" name="Int. J. Syst. Evol. Microbiol.">
        <title>The Global Catalogue of Microorganisms (GCM) 10K type strain sequencing project: providing services to taxonomists for standard genome sequencing and annotation.</title>
        <authorList>
            <consortium name="The Broad Institute Genomics Platform"/>
            <consortium name="The Broad Institute Genome Sequencing Center for Infectious Disease"/>
            <person name="Wu L."/>
            <person name="Ma J."/>
        </authorList>
    </citation>
    <scope>NUCLEOTIDE SEQUENCE [LARGE SCALE GENOMIC DNA]</scope>
    <source>
        <strain evidence="1 2">JCM 10696</strain>
    </source>
</reference>
<protein>
    <submittedName>
        <fullName evidence="1">Uncharacterized protein</fullName>
    </submittedName>
</protein>
<sequence length="117" mass="12462">MDDTEELHKELGIAVSLLRRLQTIARAELKTLGNSMRWGPVDLEATNALDSLGEALALLESSGPDRKIKAGTEDLAAVAAEVAASMEKATELAQSPEDKLACLDAAVHVSRLQRGLL</sequence>
<keyword evidence="2" id="KW-1185">Reference proteome</keyword>
<dbReference type="Proteomes" id="UP001500665">
    <property type="component" value="Unassembled WGS sequence"/>
</dbReference>
<accession>A0ABN1RFJ0</accession>
<gene>
    <name evidence="1" type="ORF">GCM10009550_42150</name>
</gene>
<comment type="caution">
    <text evidence="1">The sequence shown here is derived from an EMBL/GenBank/DDBJ whole genome shotgun (WGS) entry which is preliminary data.</text>
</comment>
<evidence type="ECO:0000313" key="2">
    <source>
        <dbReference type="Proteomes" id="UP001500665"/>
    </source>
</evidence>
<name>A0ABN1RFJ0_9ACTN</name>
<organism evidence="1 2">
    <name type="scientific">Actinocorallia libanotica</name>
    <dbReference type="NCBI Taxonomy" id="46162"/>
    <lineage>
        <taxon>Bacteria</taxon>
        <taxon>Bacillati</taxon>
        <taxon>Actinomycetota</taxon>
        <taxon>Actinomycetes</taxon>
        <taxon>Streptosporangiales</taxon>
        <taxon>Thermomonosporaceae</taxon>
        <taxon>Actinocorallia</taxon>
    </lineage>
</organism>
<proteinExistence type="predicted"/>
<evidence type="ECO:0000313" key="1">
    <source>
        <dbReference type="EMBL" id="GAA0956292.1"/>
    </source>
</evidence>